<dbReference type="OrthoDB" id="2564904at2759"/>
<dbReference type="InParanoid" id="A0A066VVN3"/>
<dbReference type="AlphaFoldDB" id="A0A066VVN3"/>
<gene>
    <name evidence="2" type="ORF">K437DRAFT_257816</name>
</gene>
<accession>A0A066VVN3</accession>
<protein>
    <recommendedName>
        <fullName evidence="4">Carbohydrate-binding module family 13 protein</fullName>
    </recommendedName>
</protein>
<evidence type="ECO:0008006" key="4">
    <source>
        <dbReference type="Google" id="ProtNLM"/>
    </source>
</evidence>
<evidence type="ECO:0000313" key="3">
    <source>
        <dbReference type="Proteomes" id="UP000027361"/>
    </source>
</evidence>
<evidence type="ECO:0000256" key="1">
    <source>
        <dbReference type="SAM" id="SignalP"/>
    </source>
</evidence>
<sequence length="307" mass="33147">MHLSIISSSVLALAGATLISAASSDPYADPGKLPAKTDSAHGQVGYNDCQKRYGASSQSSKCQNAYINSAKDFCLWAPPKKAAIGDSEEYEISWCMASGYGTRLIPDGTIKGAHFLKTPSFVQITGVGDLTSLNIPRGDQGGELDPHGATGAGNPIGGQVYTNAYTGEWEHIQEWQNFMSYNEFCFRACRAGPHAKQYCPHIYDLMGCLWNEPANYDKNVFEDCNGNEGKYPGVYGTSTWHQGQNPTPPAHKAGKSSQCARYATISNSQATKIPTVPAGAAQKNAYRPLIETPEVDQPSLIKVIKRN</sequence>
<keyword evidence="1" id="KW-0732">Signal</keyword>
<dbReference type="HOGENOM" id="CLU_036093_1_1_1"/>
<dbReference type="GeneID" id="25264797"/>
<name>A0A066VVN3_TILAU</name>
<dbReference type="Proteomes" id="UP000027361">
    <property type="component" value="Unassembled WGS sequence"/>
</dbReference>
<organism evidence="2 3">
    <name type="scientific">Tilletiaria anomala (strain ATCC 24038 / CBS 436.72 / UBC 951)</name>
    <dbReference type="NCBI Taxonomy" id="1037660"/>
    <lineage>
        <taxon>Eukaryota</taxon>
        <taxon>Fungi</taxon>
        <taxon>Dikarya</taxon>
        <taxon>Basidiomycota</taxon>
        <taxon>Ustilaginomycotina</taxon>
        <taxon>Exobasidiomycetes</taxon>
        <taxon>Georgefischeriales</taxon>
        <taxon>Tilletiariaceae</taxon>
        <taxon>Tilletiaria</taxon>
    </lineage>
</organism>
<dbReference type="OMA" id="DVMGCMW"/>
<reference evidence="2 3" key="1">
    <citation type="submission" date="2014-05" db="EMBL/GenBank/DDBJ databases">
        <title>Draft genome sequence of a rare smut relative, Tilletiaria anomala UBC 951.</title>
        <authorList>
            <consortium name="DOE Joint Genome Institute"/>
            <person name="Toome M."/>
            <person name="Kuo A."/>
            <person name="Henrissat B."/>
            <person name="Lipzen A."/>
            <person name="Tritt A."/>
            <person name="Yoshinaga Y."/>
            <person name="Zane M."/>
            <person name="Barry K."/>
            <person name="Grigoriev I.V."/>
            <person name="Spatafora J.W."/>
            <person name="Aimea M.C."/>
        </authorList>
    </citation>
    <scope>NUCLEOTIDE SEQUENCE [LARGE SCALE GENOMIC DNA]</scope>
    <source>
        <strain evidence="2 3">UBC 951</strain>
    </source>
</reference>
<proteinExistence type="predicted"/>
<evidence type="ECO:0000313" key="2">
    <source>
        <dbReference type="EMBL" id="KDN42630.1"/>
    </source>
</evidence>
<feature type="chain" id="PRO_5001628475" description="Carbohydrate-binding module family 13 protein" evidence="1">
    <location>
        <begin position="22"/>
        <end position="307"/>
    </location>
</feature>
<dbReference type="EMBL" id="JMSN01000068">
    <property type="protein sequence ID" value="KDN42630.1"/>
    <property type="molecule type" value="Genomic_DNA"/>
</dbReference>
<keyword evidence="3" id="KW-1185">Reference proteome</keyword>
<feature type="signal peptide" evidence="1">
    <location>
        <begin position="1"/>
        <end position="21"/>
    </location>
</feature>
<dbReference type="STRING" id="1037660.A0A066VVN3"/>
<dbReference type="RefSeq" id="XP_013242130.1">
    <property type="nucleotide sequence ID" value="XM_013386676.1"/>
</dbReference>
<comment type="caution">
    <text evidence="2">The sequence shown here is derived from an EMBL/GenBank/DDBJ whole genome shotgun (WGS) entry which is preliminary data.</text>
</comment>